<organism evidence="2 3">
    <name type="scientific">Lysobacter silvisoli</name>
    <dbReference type="NCBI Taxonomy" id="2293254"/>
    <lineage>
        <taxon>Bacteria</taxon>
        <taxon>Pseudomonadati</taxon>
        <taxon>Pseudomonadota</taxon>
        <taxon>Gammaproteobacteria</taxon>
        <taxon>Lysobacterales</taxon>
        <taxon>Lysobacteraceae</taxon>
        <taxon>Lysobacter</taxon>
    </lineage>
</organism>
<keyword evidence="1" id="KW-0472">Membrane</keyword>
<sequence>MLDTLTVALLWFAALGCALIGGLYFAFSAFIMRAFASIDPSAGIAAMNAINRVILRSLFMPLFWATTLAALALAGLALTRGGPGAGAMLAGGTLYLVGMFVCTVVFNVPLNNALQAAQGAGEAALPVWQRYLRQWTRWNHVRTVASLGAAALFVWVLSIHTAY</sequence>
<dbReference type="Proteomes" id="UP000264492">
    <property type="component" value="Unassembled WGS sequence"/>
</dbReference>
<feature type="transmembrane region" description="Helical" evidence="1">
    <location>
        <begin position="84"/>
        <end position="106"/>
    </location>
</feature>
<dbReference type="InterPro" id="IPR013901">
    <property type="entry name" value="Anthrone_oxy"/>
</dbReference>
<accession>A0A371JY42</accession>
<keyword evidence="3" id="KW-1185">Reference proteome</keyword>
<protein>
    <submittedName>
        <fullName evidence="2">DUF1772 domain-containing protein</fullName>
    </submittedName>
</protein>
<dbReference type="EMBL" id="QTSU01000003">
    <property type="protein sequence ID" value="RDZ26589.1"/>
    <property type="molecule type" value="Genomic_DNA"/>
</dbReference>
<evidence type="ECO:0000256" key="1">
    <source>
        <dbReference type="SAM" id="Phobius"/>
    </source>
</evidence>
<keyword evidence="1" id="KW-0812">Transmembrane</keyword>
<proteinExistence type="predicted"/>
<dbReference type="Pfam" id="PF08592">
    <property type="entry name" value="Anthrone_oxy"/>
    <property type="match status" value="1"/>
</dbReference>
<comment type="caution">
    <text evidence="2">The sequence shown here is derived from an EMBL/GenBank/DDBJ whole genome shotgun (WGS) entry which is preliminary data.</text>
</comment>
<reference evidence="2 3" key="1">
    <citation type="submission" date="2018-08" db="EMBL/GenBank/DDBJ databases">
        <title>Lysobacter sp. zong2l5, whole genome shotgun sequence.</title>
        <authorList>
            <person name="Zhang X."/>
            <person name="Feng G."/>
            <person name="Zhu H."/>
        </authorList>
    </citation>
    <scope>NUCLEOTIDE SEQUENCE [LARGE SCALE GENOMIC DNA]</scope>
    <source>
        <strain evidence="3">zong2l5</strain>
    </source>
</reference>
<keyword evidence="1" id="KW-1133">Transmembrane helix</keyword>
<feature type="transmembrane region" description="Helical" evidence="1">
    <location>
        <begin position="143"/>
        <end position="162"/>
    </location>
</feature>
<feature type="transmembrane region" description="Helical" evidence="1">
    <location>
        <begin position="6"/>
        <end position="32"/>
    </location>
</feature>
<gene>
    <name evidence="2" type="ORF">DX914_16525</name>
</gene>
<dbReference type="AlphaFoldDB" id="A0A371JY42"/>
<evidence type="ECO:0000313" key="2">
    <source>
        <dbReference type="EMBL" id="RDZ26589.1"/>
    </source>
</evidence>
<feature type="transmembrane region" description="Helical" evidence="1">
    <location>
        <begin position="53"/>
        <end position="78"/>
    </location>
</feature>
<dbReference type="RefSeq" id="WP_115860768.1">
    <property type="nucleotide sequence ID" value="NZ_QTSU01000003.1"/>
</dbReference>
<name>A0A371JY42_9GAMM</name>
<evidence type="ECO:0000313" key="3">
    <source>
        <dbReference type="Proteomes" id="UP000264492"/>
    </source>
</evidence>
<dbReference type="OrthoDB" id="428263at2"/>